<proteinExistence type="predicted"/>
<accession>A0A0K1PAE3</accession>
<keyword evidence="2" id="KW-1185">Reference proteome</keyword>
<dbReference type="STRING" id="1391653.AKJ08_0859"/>
<dbReference type="SUPFAM" id="SSF56784">
    <property type="entry name" value="HAD-like"/>
    <property type="match status" value="1"/>
</dbReference>
<dbReference type="InterPro" id="IPR023214">
    <property type="entry name" value="HAD_sf"/>
</dbReference>
<dbReference type="OrthoDB" id="820330at2"/>
<reference evidence="1 2" key="1">
    <citation type="submission" date="2015-08" db="EMBL/GenBank/DDBJ databases">
        <authorList>
            <person name="Babu N.S."/>
            <person name="Beckwith C.J."/>
            <person name="Beseler K.G."/>
            <person name="Brison A."/>
            <person name="Carone J.V."/>
            <person name="Caskin T.P."/>
            <person name="Diamond M."/>
            <person name="Durham M.E."/>
            <person name="Foxe J.M."/>
            <person name="Go M."/>
            <person name="Henderson B.A."/>
            <person name="Jones I.B."/>
            <person name="McGettigan J.A."/>
            <person name="Micheletti S.J."/>
            <person name="Nasrallah M.E."/>
            <person name="Ortiz D."/>
            <person name="Piller C.R."/>
            <person name="Privatt S.R."/>
            <person name="Schneider S.L."/>
            <person name="Sharp S."/>
            <person name="Smith T.C."/>
            <person name="Stanton J.D."/>
            <person name="Ullery H.E."/>
            <person name="Wilson R.J."/>
            <person name="Serrano M.G."/>
            <person name="Buck G."/>
            <person name="Lee V."/>
            <person name="Wang Y."/>
            <person name="Carvalho R."/>
            <person name="Voegtly L."/>
            <person name="Shi R."/>
            <person name="Duckworth R."/>
            <person name="Johnson A."/>
            <person name="Loviza R."/>
            <person name="Walstead R."/>
            <person name="Shah Z."/>
            <person name="Kiflezghi M."/>
            <person name="Wade K."/>
            <person name="Ball S.L."/>
            <person name="Bradley K.W."/>
            <person name="Asai D.J."/>
            <person name="Bowman C.A."/>
            <person name="Russell D.A."/>
            <person name="Pope W.H."/>
            <person name="Jacobs-Sera D."/>
            <person name="Hendrix R.W."/>
            <person name="Hatfull G.F."/>
        </authorList>
    </citation>
    <scope>NUCLEOTIDE SEQUENCE [LARGE SCALE GENOMIC DNA]</scope>
    <source>
        <strain evidence="1 2">DSM 27710</strain>
    </source>
</reference>
<dbReference type="InterPro" id="IPR036412">
    <property type="entry name" value="HAD-like_sf"/>
</dbReference>
<evidence type="ECO:0000313" key="1">
    <source>
        <dbReference type="EMBL" id="AKU90472.1"/>
    </source>
</evidence>
<protein>
    <recommendedName>
        <fullName evidence="3">Phosphoserine phosphatase</fullName>
    </recommendedName>
</protein>
<dbReference type="AlphaFoldDB" id="A0A0K1PAE3"/>
<name>A0A0K1PAE3_9BACT</name>
<dbReference type="RefSeq" id="WP_050724918.1">
    <property type="nucleotide sequence ID" value="NZ_CP012332.1"/>
</dbReference>
<dbReference type="EMBL" id="CP012332">
    <property type="protein sequence ID" value="AKU90472.1"/>
    <property type="molecule type" value="Genomic_DNA"/>
</dbReference>
<dbReference type="KEGG" id="vin:AKJ08_0859"/>
<gene>
    <name evidence="1" type="ORF">AKJ08_0859</name>
</gene>
<sequence>MLFPAPPASDRLVLPRVLETARRLGSSGLAVFDLDSTLLDNKPRQARILQEYGEAVGVAALARSTLAHWGSSWDMEGAMRAAGLQAAEIERHLEAAMRFWEERFFTSSYCAYDEPTPGGPAFAGMLREAGTRIAYCTGRPELMREGTVVSFVRMGIPPPEAGSVVLVMKPSMAMRDDDFKRRAHEELRALGEVFAAFDNEPTHINDYRLSFPEAHVVHLATDHSGREVEVLAGIPRIRDFVLPG</sequence>
<evidence type="ECO:0000313" key="2">
    <source>
        <dbReference type="Proteomes" id="UP000055590"/>
    </source>
</evidence>
<evidence type="ECO:0008006" key="3">
    <source>
        <dbReference type="Google" id="ProtNLM"/>
    </source>
</evidence>
<dbReference type="Proteomes" id="UP000055590">
    <property type="component" value="Chromosome"/>
</dbReference>
<dbReference type="Gene3D" id="3.40.50.1000">
    <property type="entry name" value="HAD superfamily/HAD-like"/>
    <property type="match status" value="1"/>
</dbReference>
<organism evidence="1 2">
    <name type="scientific">Vulgatibacter incomptus</name>
    <dbReference type="NCBI Taxonomy" id="1391653"/>
    <lineage>
        <taxon>Bacteria</taxon>
        <taxon>Pseudomonadati</taxon>
        <taxon>Myxococcota</taxon>
        <taxon>Myxococcia</taxon>
        <taxon>Myxococcales</taxon>
        <taxon>Cystobacterineae</taxon>
        <taxon>Vulgatibacteraceae</taxon>
        <taxon>Vulgatibacter</taxon>
    </lineage>
</organism>
<dbReference type="PATRIC" id="fig|1391653.3.peg.882"/>